<keyword evidence="2" id="KW-0732">Signal</keyword>
<evidence type="ECO:0000313" key="3">
    <source>
        <dbReference type="EMBL" id="GAA0587153.1"/>
    </source>
</evidence>
<sequence length="144" mass="15214">MTRPLLALVAGAALAGVSGCGGGAERAPSPGAYTAPAPPSTARRLPPPSAGRSQTFTSPAPSAGARDRAGAAEACRRDADRIVLYRDRGQLMREDERDARVGTDASIYARRAETDRLGRAFERDRIAAECLEQDPRTTAAPPRR</sequence>
<dbReference type="EMBL" id="BAAAFZ010000038">
    <property type="protein sequence ID" value="GAA0587153.1"/>
    <property type="molecule type" value="Genomic_DNA"/>
</dbReference>
<comment type="caution">
    <text evidence="3">The sequence shown here is derived from an EMBL/GenBank/DDBJ whole genome shotgun (WGS) entry which is preliminary data.</text>
</comment>
<feature type="region of interest" description="Disordered" evidence="1">
    <location>
        <begin position="19"/>
        <end position="72"/>
    </location>
</feature>
<keyword evidence="4" id="KW-1185">Reference proteome</keyword>
<evidence type="ECO:0000256" key="1">
    <source>
        <dbReference type="SAM" id="MobiDB-lite"/>
    </source>
</evidence>
<protein>
    <submittedName>
        <fullName evidence="3">Uncharacterized protein</fullName>
    </submittedName>
</protein>
<reference evidence="3 4" key="1">
    <citation type="journal article" date="2019" name="Int. J. Syst. Evol. Microbiol.">
        <title>The Global Catalogue of Microorganisms (GCM) 10K type strain sequencing project: providing services to taxonomists for standard genome sequencing and annotation.</title>
        <authorList>
            <consortium name="The Broad Institute Genomics Platform"/>
            <consortium name="The Broad Institute Genome Sequencing Center for Infectious Disease"/>
            <person name="Wu L."/>
            <person name="Ma J."/>
        </authorList>
    </citation>
    <scope>NUCLEOTIDE SEQUENCE [LARGE SCALE GENOMIC DNA]</scope>
    <source>
        <strain evidence="3 4">JCM 9933</strain>
    </source>
</reference>
<dbReference type="Proteomes" id="UP001501588">
    <property type="component" value="Unassembled WGS sequence"/>
</dbReference>
<feature type="signal peptide" evidence="2">
    <location>
        <begin position="1"/>
        <end position="15"/>
    </location>
</feature>
<dbReference type="RefSeq" id="WP_343895848.1">
    <property type="nucleotide sequence ID" value="NZ_BAAAFZ010000038.1"/>
</dbReference>
<name>A0ABN1FBE1_9PROT</name>
<accession>A0ABN1FBE1</accession>
<feature type="compositionally biased region" description="Polar residues" evidence="1">
    <location>
        <begin position="51"/>
        <end position="60"/>
    </location>
</feature>
<gene>
    <name evidence="3" type="ORF">GCM10009416_27050</name>
</gene>
<organism evidence="3 4">
    <name type="scientific">Craurococcus roseus</name>
    <dbReference type="NCBI Taxonomy" id="77585"/>
    <lineage>
        <taxon>Bacteria</taxon>
        <taxon>Pseudomonadati</taxon>
        <taxon>Pseudomonadota</taxon>
        <taxon>Alphaproteobacteria</taxon>
        <taxon>Acetobacterales</taxon>
        <taxon>Acetobacteraceae</taxon>
        <taxon>Craurococcus</taxon>
    </lineage>
</organism>
<dbReference type="PROSITE" id="PS51257">
    <property type="entry name" value="PROKAR_LIPOPROTEIN"/>
    <property type="match status" value="1"/>
</dbReference>
<proteinExistence type="predicted"/>
<evidence type="ECO:0000313" key="4">
    <source>
        <dbReference type="Proteomes" id="UP001501588"/>
    </source>
</evidence>
<evidence type="ECO:0000256" key="2">
    <source>
        <dbReference type="SAM" id="SignalP"/>
    </source>
</evidence>
<feature type="chain" id="PRO_5045354101" evidence="2">
    <location>
        <begin position="16"/>
        <end position="144"/>
    </location>
</feature>